<dbReference type="InParanoid" id="T0R319"/>
<keyword evidence="3" id="KW-1185">Reference proteome</keyword>
<feature type="coiled-coil region" evidence="1">
    <location>
        <begin position="77"/>
        <end position="104"/>
    </location>
</feature>
<dbReference type="VEuPathDB" id="FungiDB:SDRG_01812"/>
<reference evidence="2 3" key="1">
    <citation type="submission" date="2012-04" db="EMBL/GenBank/DDBJ databases">
        <title>The Genome Sequence of Saprolegnia declina VS20.</title>
        <authorList>
            <consortium name="The Broad Institute Genome Sequencing Platform"/>
            <person name="Russ C."/>
            <person name="Nusbaum C."/>
            <person name="Tyler B."/>
            <person name="van West P."/>
            <person name="Dieguez-Uribeondo J."/>
            <person name="de Bruijn I."/>
            <person name="Tripathy S."/>
            <person name="Jiang R."/>
            <person name="Young S.K."/>
            <person name="Zeng Q."/>
            <person name="Gargeya S."/>
            <person name="Fitzgerald M."/>
            <person name="Haas B."/>
            <person name="Abouelleil A."/>
            <person name="Alvarado L."/>
            <person name="Arachchi H.M."/>
            <person name="Berlin A."/>
            <person name="Chapman S.B."/>
            <person name="Goldberg J."/>
            <person name="Griggs A."/>
            <person name="Gujja S."/>
            <person name="Hansen M."/>
            <person name="Howarth C."/>
            <person name="Imamovic A."/>
            <person name="Larimer J."/>
            <person name="McCowen C."/>
            <person name="Montmayeur A."/>
            <person name="Murphy C."/>
            <person name="Neiman D."/>
            <person name="Pearson M."/>
            <person name="Priest M."/>
            <person name="Roberts A."/>
            <person name="Saif S."/>
            <person name="Shea T."/>
            <person name="Sisk P."/>
            <person name="Sykes S."/>
            <person name="Wortman J."/>
            <person name="Nusbaum C."/>
            <person name="Birren B."/>
        </authorList>
    </citation>
    <scope>NUCLEOTIDE SEQUENCE [LARGE SCALE GENOMIC DNA]</scope>
    <source>
        <strain evidence="2 3">VS20</strain>
    </source>
</reference>
<dbReference type="RefSeq" id="XP_008605584.1">
    <property type="nucleotide sequence ID" value="XM_008607362.1"/>
</dbReference>
<name>T0R319_SAPDV</name>
<protein>
    <submittedName>
        <fullName evidence="2">Uncharacterized protein</fullName>
    </submittedName>
</protein>
<organism evidence="2 3">
    <name type="scientific">Saprolegnia diclina (strain VS20)</name>
    <dbReference type="NCBI Taxonomy" id="1156394"/>
    <lineage>
        <taxon>Eukaryota</taxon>
        <taxon>Sar</taxon>
        <taxon>Stramenopiles</taxon>
        <taxon>Oomycota</taxon>
        <taxon>Saprolegniomycetes</taxon>
        <taxon>Saprolegniales</taxon>
        <taxon>Saprolegniaceae</taxon>
        <taxon>Saprolegnia</taxon>
    </lineage>
</organism>
<dbReference type="AlphaFoldDB" id="T0R319"/>
<dbReference type="PANTHER" id="PTHR43834">
    <property type="entry name" value="GTPASE DER"/>
    <property type="match status" value="1"/>
</dbReference>
<evidence type="ECO:0000313" key="3">
    <source>
        <dbReference type="Proteomes" id="UP000030762"/>
    </source>
</evidence>
<gene>
    <name evidence="2" type="ORF">SDRG_01812</name>
</gene>
<dbReference type="EMBL" id="JH767135">
    <property type="protein sequence ID" value="EQC40740.1"/>
    <property type="molecule type" value="Genomic_DNA"/>
</dbReference>
<dbReference type="PANTHER" id="PTHR43834:SF6">
    <property type="entry name" value="GTPASE DER"/>
    <property type="match status" value="1"/>
</dbReference>
<dbReference type="SUPFAM" id="SSF52540">
    <property type="entry name" value="P-loop containing nucleoside triphosphate hydrolases"/>
    <property type="match status" value="1"/>
</dbReference>
<dbReference type="InterPro" id="IPR027417">
    <property type="entry name" value="P-loop_NTPase"/>
</dbReference>
<dbReference type="GeneID" id="19942539"/>
<dbReference type="Gene3D" id="3.40.50.300">
    <property type="entry name" value="P-loop containing nucleotide triphosphate hydrolases"/>
    <property type="match status" value="1"/>
</dbReference>
<proteinExistence type="predicted"/>
<keyword evidence="1" id="KW-0175">Coiled coil</keyword>
<dbReference type="STRING" id="1156394.T0R319"/>
<dbReference type="Proteomes" id="UP000030762">
    <property type="component" value="Unassembled WGS sequence"/>
</dbReference>
<dbReference type="OrthoDB" id="8954335at2759"/>
<evidence type="ECO:0000313" key="2">
    <source>
        <dbReference type="EMBL" id="EQC40740.1"/>
    </source>
</evidence>
<accession>T0R319</accession>
<evidence type="ECO:0000256" key="1">
    <source>
        <dbReference type="SAM" id="Coils"/>
    </source>
</evidence>
<sequence>MHPRAGILSQTERALHEANLILFLVDGREGITEIDKHFARYFVLLHATPNMLKQHTQHSRVPHTGHGYNISRALVLVANKSDLVENAAAEIERIRKELDGSLAQKVRGVPVVHISALTGVRGLLPEVIEAHNRCDLRVTTGRLNRAPAMVRGPAPDDLTMSLHFC</sequence>